<keyword evidence="2" id="KW-1185">Reference proteome</keyword>
<evidence type="ECO:0000313" key="2">
    <source>
        <dbReference type="Proteomes" id="UP000319432"/>
    </source>
</evidence>
<evidence type="ECO:0000313" key="1">
    <source>
        <dbReference type="EMBL" id="QDX92030.1"/>
    </source>
</evidence>
<sequence>MISLDDFAEGAVAEAFRIELSKVLANIADPNTDANKVRKLSITVAIKADEKRDIAAVQVQTKSTLIPAKPIETKLIMDYDNNGHVIGAELKSGMKGQTYITPDGEIADDKGNVISDNVVSFK</sequence>
<proteinExistence type="predicted"/>
<dbReference type="AlphaFoldDB" id="A0A518V4W1"/>
<accession>A0A518V4W1</accession>
<dbReference type="OrthoDB" id="1956472at2"/>
<dbReference type="Proteomes" id="UP000319432">
    <property type="component" value="Chromosome"/>
</dbReference>
<dbReference type="EMBL" id="CP033464">
    <property type="protein sequence ID" value="QDX92030.1"/>
    <property type="molecule type" value="Genomic_DNA"/>
</dbReference>
<gene>
    <name evidence="1" type="ORF">EEL30_06405</name>
</gene>
<reference evidence="1 2" key="1">
    <citation type="submission" date="2018-11" db="EMBL/GenBank/DDBJ databases">
        <title>Phylogenetic determinants of toxin gene distribution in genomes of Brevibacillus laterosporus.</title>
        <authorList>
            <person name="Glare T.R."/>
            <person name="Durrant A."/>
            <person name="Berry C."/>
            <person name="Palma L."/>
            <person name="Ormskirk M."/>
            <person name="Cox M.O."/>
        </authorList>
    </citation>
    <scope>NUCLEOTIDE SEQUENCE [LARGE SCALE GENOMIC DNA]</scope>
    <source>
        <strain evidence="1 2">1821L</strain>
    </source>
</reference>
<organism evidence="1 2">
    <name type="scientific">Brevibacillus laterosporus</name>
    <name type="common">Bacillus laterosporus</name>
    <dbReference type="NCBI Taxonomy" id="1465"/>
    <lineage>
        <taxon>Bacteria</taxon>
        <taxon>Bacillati</taxon>
        <taxon>Bacillota</taxon>
        <taxon>Bacilli</taxon>
        <taxon>Bacillales</taxon>
        <taxon>Paenibacillaceae</taxon>
        <taxon>Brevibacillus</taxon>
    </lineage>
</organism>
<protein>
    <submittedName>
        <fullName evidence="1">Replication terminator protein</fullName>
    </submittedName>
</protein>
<name>A0A518V4W1_BRELA</name>